<protein>
    <recommendedName>
        <fullName evidence="3">Imelysin-like domain-containing protein</fullName>
    </recommendedName>
</protein>
<evidence type="ECO:0000256" key="2">
    <source>
        <dbReference type="ARBA" id="ARBA00022729"/>
    </source>
</evidence>
<feature type="domain" description="Imelysin-like" evidence="3">
    <location>
        <begin position="10"/>
        <end position="328"/>
    </location>
</feature>
<dbReference type="InterPro" id="IPR038352">
    <property type="entry name" value="Imelysin_sf"/>
</dbReference>
<gene>
    <name evidence="4" type="ORF">OLMES_0771</name>
</gene>
<dbReference type="KEGG" id="ome:OLMES_0771"/>
<organism evidence="4 5">
    <name type="scientific">Oleiphilus messinensis</name>
    <dbReference type="NCBI Taxonomy" id="141451"/>
    <lineage>
        <taxon>Bacteria</taxon>
        <taxon>Pseudomonadati</taxon>
        <taxon>Pseudomonadota</taxon>
        <taxon>Gammaproteobacteria</taxon>
        <taxon>Oceanospirillales</taxon>
        <taxon>Oleiphilaceae</taxon>
        <taxon>Oleiphilus</taxon>
    </lineage>
</organism>
<proteinExistence type="predicted"/>
<evidence type="ECO:0000313" key="4">
    <source>
        <dbReference type="EMBL" id="ARU54863.1"/>
    </source>
</evidence>
<keyword evidence="2" id="KW-0732">Signal</keyword>
<evidence type="ECO:0000313" key="5">
    <source>
        <dbReference type="Proteomes" id="UP000196027"/>
    </source>
</evidence>
<dbReference type="Gene3D" id="1.20.1420.20">
    <property type="entry name" value="M75 peptidase, HXXE motif"/>
    <property type="match status" value="1"/>
</dbReference>
<reference evidence="4 5" key="1">
    <citation type="submission" date="2017-05" db="EMBL/GenBank/DDBJ databases">
        <title>Genomic insights into alkan degradation activity of Oleiphilus messinensis.</title>
        <authorList>
            <person name="Kozyavkin S.A."/>
            <person name="Slesarev A.I."/>
            <person name="Golyshin P.N."/>
            <person name="Korzhenkov A."/>
            <person name="Golyshina O.N."/>
            <person name="Toshchakov S.V."/>
        </authorList>
    </citation>
    <scope>NUCLEOTIDE SEQUENCE [LARGE SCALE GENOMIC DNA]</scope>
    <source>
        <strain evidence="4 5">ME102</strain>
    </source>
</reference>
<dbReference type="Proteomes" id="UP000196027">
    <property type="component" value="Chromosome"/>
</dbReference>
<accession>A0A1Y0I637</accession>
<sequence>MPPFLTTAQEVHLQLREATAAMDTHIIELVTAPSAEKLEASRKAWQTAHSLLTAAKLFQYLPVKHPELYSGSELDPESTGEDNTNEASTKHSLWVQLDQAPLLPGYLDSVQGYPLSGLVHSEMSLTREALLAQHQFADTYYVAVGFHALEFLLWGESGARPISDFLVPETAEVSPEARRLRLIKIISSLAAEDTNRLCSIWLNDSSYFTKKITDGTSRHFQEQTVLEAIRGSIYHQIHDSDMGSLSLSHSEFSAAGKTDLSALLSFIQSFTGIPEVTARLNELDKKDTDISLIQLINELGKQISEWPTEAGTKQAKDDNVLDAQQRAVSRITHLQKQIDSRLNALINQ</sequence>
<dbReference type="Pfam" id="PF09375">
    <property type="entry name" value="Peptidase_M75"/>
    <property type="match status" value="1"/>
</dbReference>
<dbReference type="InterPro" id="IPR018976">
    <property type="entry name" value="Imelysin-like"/>
</dbReference>
<comment type="subcellular location">
    <subcellularLocation>
        <location evidence="1">Cell envelope</location>
    </subcellularLocation>
</comment>
<evidence type="ECO:0000256" key="1">
    <source>
        <dbReference type="ARBA" id="ARBA00004196"/>
    </source>
</evidence>
<name>A0A1Y0I637_9GAMM</name>
<keyword evidence="5" id="KW-1185">Reference proteome</keyword>
<dbReference type="GO" id="GO:0030313">
    <property type="term" value="C:cell envelope"/>
    <property type="evidence" value="ECO:0007669"/>
    <property type="project" value="UniProtKB-SubCell"/>
</dbReference>
<evidence type="ECO:0000259" key="3">
    <source>
        <dbReference type="Pfam" id="PF09375"/>
    </source>
</evidence>
<dbReference type="AlphaFoldDB" id="A0A1Y0I637"/>
<dbReference type="EMBL" id="CP021425">
    <property type="protein sequence ID" value="ARU54863.1"/>
    <property type="molecule type" value="Genomic_DNA"/>
</dbReference>